<dbReference type="Pfam" id="PF13185">
    <property type="entry name" value="GAF_2"/>
    <property type="match status" value="1"/>
</dbReference>
<dbReference type="Gene3D" id="1.10.8.60">
    <property type="match status" value="1"/>
</dbReference>
<dbReference type="PANTHER" id="PTHR32071">
    <property type="entry name" value="TRANSCRIPTIONAL REGULATORY PROTEIN"/>
    <property type="match status" value="1"/>
</dbReference>
<dbReference type="PROSITE" id="PS50045">
    <property type="entry name" value="SIGMA54_INTERACT_4"/>
    <property type="match status" value="1"/>
</dbReference>
<dbReference type="CDD" id="cd00009">
    <property type="entry name" value="AAA"/>
    <property type="match status" value="1"/>
</dbReference>
<dbReference type="InterPro" id="IPR002078">
    <property type="entry name" value="Sigma_54_int"/>
</dbReference>
<evidence type="ECO:0000256" key="5">
    <source>
        <dbReference type="ARBA" id="ARBA00023159"/>
    </source>
</evidence>
<dbReference type="SMART" id="SM00065">
    <property type="entry name" value="GAF"/>
    <property type="match status" value="1"/>
</dbReference>
<dbReference type="InterPro" id="IPR009057">
    <property type="entry name" value="Homeodomain-like_sf"/>
</dbReference>
<keyword evidence="3" id="KW-0805">Transcription regulation</keyword>
<dbReference type="InterPro" id="IPR025662">
    <property type="entry name" value="Sigma_54_int_dom_ATP-bd_1"/>
</dbReference>
<dbReference type="InterPro" id="IPR025944">
    <property type="entry name" value="Sigma_54_int_dom_CS"/>
</dbReference>
<dbReference type="EMBL" id="BSDD01000005">
    <property type="protein sequence ID" value="GLH70966.1"/>
    <property type="molecule type" value="Genomic_DNA"/>
</dbReference>
<dbReference type="Proteomes" id="UP001165089">
    <property type="component" value="Unassembled WGS sequence"/>
</dbReference>
<evidence type="ECO:0000256" key="4">
    <source>
        <dbReference type="ARBA" id="ARBA00023125"/>
    </source>
</evidence>
<keyword evidence="7" id="KW-0175">Coiled coil</keyword>
<dbReference type="PROSITE" id="PS00676">
    <property type="entry name" value="SIGMA54_INTERACT_2"/>
    <property type="match status" value="1"/>
</dbReference>
<dbReference type="Pfam" id="PF02954">
    <property type="entry name" value="HTH_8"/>
    <property type="match status" value="1"/>
</dbReference>
<sequence length="522" mass="57560">MAAKKDPAKLAPLVALSRALATSDLRAALPLALEILAEAFGALSGAILLADEAGGGARIEAAWGLSSRALERARYQPGEGITGRVLKGGKAVVVPKVSQEPLYLDRTGLLREQLRRKGELSFFCVPLFVDGRVAGALSLAAPYLADRDYDGETRILQIAAAMVGMALKVARLVAADRQRLAEENRQLREELRERYELRNLIGNSHAMQRVYEQVAQAAPANTTVLIRGESGTGKELIAHAIHYSSPRAGRPFVKVSCGALPEGLIESELFGYEPGAFTDARKQKLGRFELADGGTLFLDEIGELSPATQVKLLRVLQEREFERLGGVHPVKVDVRLLAATHRDLEAATLAGTFREDLYYRLNVFEVFVPPLRERSTDILLLADHFVEKFAIRHRKEVRRLSTSAIDMLMAYHWPGNVRELENCIERAILVCEGGVIHGHHLPPSLQTAEVSGTLPAQDLEAAVTAFERDLIQDALKSARGNRARAARLLQTTERILNYKVRKYGLEPDRFRTAPEPRNPTKK</sequence>
<evidence type="ECO:0000313" key="9">
    <source>
        <dbReference type="EMBL" id="GLH70966.1"/>
    </source>
</evidence>
<dbReference type="SMART" id="SM00382">
    <property type="entry name" value="AAA"/>
    <property type="match status" value="1"/>
</dbReference>
<feature type="coiled-coil region" evidence="7">
    <location>
        <begin position="170"/>
        <end position="200"/>
    </location>
</feature>
<gene>
    <name evidence="9" type="primary">nifA</name>
    <name evidence="9" type="ORF">GETHPA_24990</name>
</gene>
<feature type="domain" description="Sigma-54 factor interaction" evidence="8">
    <location>
        <begin position="200"/>
        <end position="429"/>
    </location>
</feature>
<evidence type="ECO:0000256" key="6">
    <source>
        <dbReference type="ARBA" id="ARBA00023163"/>
    </source>
</evidence>
<dbReference type="PRINTS" id="PR01590">
    <property type="entry name" value="HTHFIS"/>
</dbReference>
<dbReference type="PANTHER" id="PTHR32071:SF117">
    <property type="entry name" value="PTS-DEPENDENT DIHYDROXYACETONE KINASE OPERON REGULATORY PROTEIN-RELATED"/>
    <property type="match status" value="1"/>
</dbReference>
<proteinExistence type="predicted"/>
<dbReference type="SUPFAM" id="SSF55781">
    <property type="entry name" value="GAF domain-like"/>
    <property type="match status" value="1"/>
</dbReference>
<dbReference type="InterPro" id="IPR002197">
    <property type="entry name" value="HTH_Fis"/>
</dbReference>
<dbReference type="Gene3D" id="3.30.450.40">
    <property type="match status" value="1"/>
</dbReference>
<dbReference type="SUPFAM" id="SSF46689">
    <property type="entry name" value="Homeodomain-like"/>
    <property type="match status" value="1"/>
</dbReference>
<dbReference type="Gene3D" id="1.10.10.60">
    <property type="entry name" value="Homeodomain-like"/>
    <property type="match status" value="1"/>
</dbReference>
<dbReference type="InterPro" id="IPR029016">
    <property type="entry name" value="GAF-like_dom_sf"/>
</dbReference>
<evidence type="ECO:0000256" key="3">
    <source>
        <dbReference type="ARBA" id="ARBA00023015"/>
    </source>
</evidence>
<dbReference type="RefSeq" id="WP_285726746.1">
    <property type="nucleotide sequence ID" value="NZ_BSDD01000005.1"/>
</dbReference>
<name>A0ABQ5Q919_9BACT</name>
<keyword evidence="2" id="KW-0067">ATP-binding</keyword>
<dbReference type="SUPFAM" id="SSF52540">
    <property type="entry name" value="P-loop containing nucleoside triphosphate hydrolases"/>
    <property type="match status" value="1"/>
</dbReference>
<evidence type="ECO:0000256" key="2">
    <source>
        <dbReference type="ARBA" id="ARBA00022840"/>
    </source>
</evidence>
<keyword evidence="1" id="KW-0547">Nucleotide-binding</keyword>
<keyword evidence="5" id="KW-0010">Activator</keyword>
<reference evidence="9 10" key="1">
    <citation type="journal article" date="2023" name="Antonie Van Leeuwenhoek">
        <title>Mesoterricola silvestris gen. nov., sp. nov., Mesoterricola sediminis sp. nov., Geothrix oryzae sp. nov., Geothrix edaphica sp. nov., Geothrix rubra sp. nov., and Geothrix limicola sp. nov., six novel members of Acidobacteriota isolated from soils.</title>
        <authorList>
            <person name="Itoh H."/>
            <person name="Sugisawa Y."/>
            <person name="Mise K."/>
            <person name="Xu Z."/>
            <person name="Kuniyasu M."/>
            <person name="Ushijima N."/>
            <person name="Kawano K."/>
            <person name="Kobayashi E."/>
            <person name="Shiratori Y."/>
            <person name="Masuda Y."/>
            <person name="Senoo K."/>
        </authorList>
    </citation>
    <scope>NUCLEOTIDE SEQUENCE [LARGE SCALE GENOMIC DNA]</scope>
    <source>
        <strain evidence="9 10">Red803</strain>
    </source>
</reference>
<accession>A0ABQ5Q919</accession>
<evidence type="ECO:0000256" key="1">
    <source>
        <dbReference type="ARBA" id="ARBA00022741"/>
    </source>
</evidence>
<dbReference type="InterPro" id="IPR027417">
    <property type="entry name" value="P-loop_NTPase"/>
</dbReference>
<dbReference type="PROSITE" id="PS00675">
    <property type="entry name" value="SIGMA54_INTERACT_1"/>
    <property type="match status" value="1"/>
</dbReference>
<organism evidence="9 10">
    <name type="scientific">Geothrix rubra</name>
    <dbReference type="NCBI Taxonomy" id="2927977"/>
    <lineage>
        <taxon>Bacteria</taxon>
        <taxon>Pseudomonadati</taxon>
        <taxon>Acidobacteriota</taxon>
        <taxon>Holophagae</taxon>
        <taxon>Holophagales</taxon>
        <taxon>Holophagaceae</taxon>
        <taxon>Geothrix</taxon>
    </lineage>
</organism>
<evidence type="ECO:0000313" key="10">
    <source>
        <dbReference type="Proteomes" id="UP001165089"/>
    </source>
</evidence>
<evidence type="ECO:0000256" key="7">
    <source>
        <dbReference type="SAM" id="Coils"/>
    </source>
</evidence>
<dbReference type="InterPro" id="IPR025943">
    <property type="entry name" value="Sigma_54_int_dom_ATP-bd_2"/>
</dbReference>
<keyword evidence="4" id="KW-0238">DNA-binding</keyword>
<dbReference type="InterPro" id="IPR003018">
    <property type="entry name" value="GAF"/>
</dbReference>
<dbReference type="InterPro" id="IPR003593">
    <property type="entry name" value="AAA+_ATPase"/>
</dbReference>
<keyword evidence="6" id="KW-0804">Transcription</keyword>
<dbReference type="Pfam" id="PF00158">
    <property type="entry name" value="Sigma54_activat"/>
    <property type="match status" value="1"/>
</dbReference>
<comment type="caution">
    <text evidence="9">The sequence shown here is derived from an EMBL/GenBank/DDBJ whole genome shotgun (WGS) entry which is preliminary data.</text>
</comment>
<keyword evidence="10" id="KW-1185">Reference proteome</keyword>
<dbReference type="Gene3D" id="3.40.50.300">
    <property type="entry name" value="P-loop containing nucleotide triphosphate hydrolases"/>
    <property type="match status" value="1"/>
</dbReference>
<evidence type="ECO:0000259" key="8">
    <source>
        <dbReference type="PROSITE" id="PS50045"/>
    </source>
</evidence>
<dbReference type="PROSITE" id="PS00688">
    <property type="entry name" value="SIGMA54_INTERACT_3"/>
    <property type="match status" value="1"/>
</dbReference>
<dbReference type="InterPro" id="IPR058031">
    <property type="entry name" value="AAA_lid_NorR"/>
</dbReference>
<protein>
    <submittedName>
        <fullName evidence="9">Sigma-54-dependent Fis family transcriptional regulator</fullName>
    </submittedName>
</protein>
<dbReference type="Pfam" id="PF25601">
    <property type="entry name" value="AAA_lid_14"/>
    <property type="match status" value="1"/>
</dbReference>